<feature type="transmembrane region" description="Helical" evidence="2">
    <location>
        <begin position="45"/>
        <end position="64"/>
    </location>
</feature>
<dbReference type="AlphaFoldDB" id="A0A5S3XMT6"/>
<sequence length="106" mass="11782">MLIKFIIVFLLLFILFNLFRALYLMVSNNQSGKPMSHYLGRRVLYSALVIALILTSAFLGLIPLNNSPVITKHTQIQTNTAKQHLQNASTTQPPEKQSAALSLSAL</sequence>
<evidence type="ECO:0000256" key="2">
    <source>
        <dbReference type="SAM" id="Phobius"/>
    </source>
</evidence>
<evidence type="ECO:0000313" key="3">
    <source>
        <dbReference type="EMBL" id="TMP45815.1"/>
    </source>
</evidence>
<evidence type="ECO:0000313" key="5">
    <source>
        <dbReference type="Proteomes" id="UP000305730"/>
    </source>
</evidence>
<keyword evidence="2" id="KW-0472">Membrane</keyword>
<keyword evidence="2" id="KW-0812">Transmembrane</keyword>
<protein>
    <submittedName>
        <fullName evidence="4">DUF2909 domain-containing protein</fullName>
    </submittedName>
</protein>
<accession>A0A5S3XMT6</accession>
<evidence type="ECO:0000313" key="6">
    <source>
        <dbReference type="Proteomes" id="UP000307706"/>
    </source>
</evidence>
<keyword evidence="2" id="KW-1133">Transmembrane helix</keyword>
<reference evidence="4" key="3">
    <citation type="submission" date="2019-09" db="EMBL/GenBank/DDBJ databases">
        <title>Co-occurence of chitin degradation, pigmentation and bioactivity in marine Pseudoalteromonas.</title>
        <authorList>
            <person name="Sonnenschein E.C."/>
            <person name="Bech P.K."/>
        </authorList>
    </citation>
    <scope>NUCLEOTIDE SEQUENCE</scope>
    <source>
        <strain evidence="4">S2231</strain>
        <strain evidence="3 5">S2233</strain>
    </source>
</reference>
<reference evidence="6" key="2">
    <citation type="submission" date="2019-06" db="EMBL/GenBank/DDBJ databases">
        <title>Co-occurence of chitin degradation, pigmentation and bioactivity in marine Pseudoalteromonas.</title>
        <authorList>
            <person name="Sonnenschein E.C."/>
            <person name="Bech P.K."/>
        </authorList>
    </citation>
    <scope>NUCLEOTIDE SEQUENCE [LARGE SCALE GENOMIC DNA]</scope>
    <source>
        <strain evidence="6">S2231</strain>
    </source>
</reference>
<organism evidence="4 6">
    <name type="scientific">Pseudoalteromonas citrea</name>
    <dbReference type="NCBI Taxonomy" id="43655"/>
    <lineage>
        <taxon>Bacteria</taxon>
        <taxon>Pseudomonadati</taxon>
        <taxon>Pseudomonadota</taxon>
        <taxon>Gammaproteobacteria</taxon>
        <taxon>Alteromonadales</taxon>
        <taxon>Pseudoalteromonadaceae</taxon>
        <taxon>Pseudoalteromonas</taxon>
    </lineage>
</organism>
<proteinExistence type="predicted"/>
<name>A0A5S3XMT6_9GAMM</name>
<keyword evidence="5" id="KW-1185">Reference proteome</keyword>
<comment type="caution">
    <text evidence="4">The sequence shown here is derived from an EMBL/GenBank/DDBJ whole genome shotgun (WGS) entry which is preliminary data.</text>
</comment>
<dbReference type="EMBL" id="PNCK01000013">
    <property type="protein sequence ID" value="TMP45815.1"/>
    <property type="molecule type" value="Genomic_DNA"/>
</dbReference>
<dbReference type="InterPro" id="IPR021313">
    <property type="entry name" value="DUF2909"/>
</dbReference>
<evidence type="ECO:0000313" key="4">
    <source>
        <dbReference type="EMBL" id="TMP57711.1"/>
    </source>
</evidence>
<dbReference type="RefSeq" id="WP_138594903.1">
    <property type="nucleotide sequence ID" value="NZ_PNCK01000013.1"/>
</dbReference>
<dbReference type="OrthoDB" id="5706633at2"/>
<dbReference type="Proteomes" id="UP000307706">
    <property type="component" value="Unassembled WGS sequence"/>
</dbReference>
<gene>
    <name evidence="4" type="ORF">CWB96_13220</name>
    <name evidence="3" type="ORF">CWB97_02905</name>
</gene>
<evidence type="ECO:0000256" key="1">
    <source>
        <dbReference type="SAM" id="MobiDB-lite"/>
    </source>
</evidence>
<dbReference type="EMBL" id="PNCL01000067">
    <property type="protein sequence ID" value="TMP57711.1"/>
    <property type="molecule type" value="Genomic_DNA"/>
</dbReference>
<dbReference type="Pfam" id="PF11137">
    <property type="entry name" value="DUF2909"/>
    <property type="match status" value="1"/>
</dbReference>
<reference evidence="5 6" key="1">
    <citation type="submission" date="2017-12" db="EMBL/GenBank/DDBJ databases">
        <authorList>
            <person name="Paulsen S."/>
            <person name="Gram L.K."/>
        </authorList>
    </citation>
    <scope>NUCLEOTIDE SEQUENCE [LARGE SCALE GENOMIC DNA]</scope>
    <source>
        <strain evidence="4 6">S2231</strain>
        <strain evidence="3 5">S2233</strain>
    </source>
</reference>
<dbReference type="Proteomes" id="UP000305730">
    <property type="component" value="Unassembled WGS sequence"/>
</dbReference>
<feature type="region of interest" description="Disordered" evidence="1">
    <location>
        <begin position="81"/>
        <end position="106"/>
    </location>
</feature>